<evidence type="ECO:0000313" key="2">
    <source>
        <dbReference type="Proteomes" id="UP001204144"/>
    </source>
</evidence>
<organism evidence="1 2">
    <name type="scientific">Lacihabitans soyangensis</name>
    <dbReference type="NCBI Taxonomy" id="869394"/>
    <lineage>
        <taxon>Bacteria</taxon>
        <taxon>Pseudomonadati</taxon>
        <taxon>Bacteroidota</taxon>
        <taxon>Cytophagia</taxon>
        <taxon>Cytophagales</taxon>
        <taxon>Leadbetterellaceae</taxon>
        <taxon>Lacihabitans</taxon>
    </lineage>
</organism>
<keyword evidence="2" id="KW-1185">Reference proteome</keyword>
<proteinExistence type="predicted"/>
<dbReference type="AlphaFoldDB" id="A0AAE3H1L4"/>
<evidence type="ECO:0000313" key="1">
    <source>
        <dbReference type="EMBL" id="MCP9763262.1"/>
    </source>
</evidence>
<dbReference type="Pfam" id="PF06821">
    <property type="entry name" value="Ser_hydrolase"/>
    <property type="match status" value="1"/>
</dbReference>
<protein>
    <submittedName>
        <fullName evidence="1">Alpha/beta hydrolase</fullName>
    </submittedName>
</protein>
<reference evidence="1 2" key="1">
    <citation type="submission" date="2018-11" db="EMBL/GenBank/DDBJ databases">
        <title>Novel bacteria species description.</title>
        <authorList>
            <person name="Han J.-H."/>
        </authorList>
    </citation>
    <scope>NUCLEOTIDE SEQUENCE [LARGE SCALE GENOMIC DNA]</scope>
    <source>
        <strain evidence="1 2">KCTC23259</strain>
    </source>
</reference>
<dbReference type="InterPro" id="IPR029058">
    <property type="entry name" value="AB_hydrolase_fold"/>
</dbReference>
<dbReference type="EMBL" id="RJUF01000023">
    <property type="protein sequence ID" value="MCP9763262.1"/>
    <property type="molecule type" value="Genomic_DNA"/>
</dbReference>
<comment type="caution">
    <text evidence="1">The sequence shown here is derived from an EMBL/GenBank/DDBJ whole genome shotgun (WGS) entry which is preliminary data.</text>
</comment>
<dbReference type="Gene3D" id="3.40.50.1820">
    <property type="entry name" value="alpha/beta hydrolase"/>
    <property type="match status" value="1"/>
</dbReference>
<dbReference type="RefSeq" id="WP_255037044.1">
    <property type="nucleotide sequence ID" value="NZ_RJUF01000023.1"/>
</dbReference>
<dbReference type="GO" id="GO:0016787">
    <property type="term" value="F:hydrolase activity"/>
    <property type="evidence" value="ECO:0007669"/>
    <property type="project" value="UniProtKB-KW"/>
</dbReference>
<name>A0AAE3H1L4_9BACT</name>
<dbReference type="Proteomes" id="UP001204144">
    <property type="component" value="Unassembled WGS sequence"/>
</dbReference>
<keyword evidence="1" id="KW-0378">Hydrolase</keyword>
<gene>
    <name evidence="1" type="ORF">EGI31_09855</name>
</gene>
<dbReference type="SUPFAM" id="SSF53474">
    <property type="entry name" value="alpha/beta-Hydrolases"/>
    <property type="match status" value="1"/>
</dbReference>
<accession>A0AAE3H1L4</accession>
<dbReference type="InterPro" id="IPR010662">
    <property type="entry name" value="RBBP9/YdeN"/>
</dbReference>
<sequence length="175" mass="19870">MTTYFIIPGLGNSDENHWQTHFENSGENFVRIMQKSWDEPDCEDWVLNIEYAISDYEPSEVVLVAHSLGCTAVAQWAKRFPKAIKGALLVAPSDIENPVYTFPMTGFTPIPTEKLPFKSIVVLSTNDIWVSEERARYFAETWSSEFINIGEAGHINVSAGYGEWPFGLELLRKFD</sequence>